<name>A0ABV7D6B5_9PROT</name>
<dbReference type="RefSeq" id="WP_194213604.1">
    <property type="nucleotide sequence ID" value="NZ_CP061205.1"/>
</dbReference>
<evidence type="ECO:0000313" key="2">
    <source>
        <dbReference type="EMBL" id="MFC3052748.1"/>
    </source>
</evidence>
<dbReference type="Proteomes" id="UP001595444">
    <property type="component" value="Unassembled WGS sequence"/>
</dbReference>
<keyword evidence="3" id="KW-1185">Reference proteome</keyword>
<evidence type="ECO:0000313" key="3">
    <source>
        <dbReference type="Proteomes" id="UP001595444"/>
    </source>
</evidence>
<gene>
    <name evidence="2" type="ORF">ACFOKA_12610</name>
</gene>
<keyword evidence="1" id="KW-0732">Signal</keyword>
<feature type="chain" id="PRO_5046005422" evidence="1">
    <location>
        <begin position="27"/>
        <end position="326"/>
    </location>
</feature>
<dbReference type="EMBL" id="JBHRSL010000010">
    <property type="protein sequence ID" value="MFC3052748.1"/>
    <property type="molecule type" value="Genomic_DNA"/>
</dbReference>
<accession>A0ABV7D6B5</accession>
<evidence type="ECO:0000256" key="1">
    <source>
        <dbReference type="SAM" id="SignalP"/>
    </source>
</evidence>
<sequence>MRINKSIALGLTAITAVHLISAPASAKSFKAKYYKECYAEVDAVADLVKPTTSLSDTAGKATGLLGSVGSFAGIGGFGGSLSKAATTMQKINKYSGLIDDVGGFSAQMATDHPDPNDRFAAYGTHMSNDATDLEKVQSAVTQSQECYNTAFDTLSAQVAAGELKKSKAKKQLGEIQKGSKATGDVLINAMDHINKNITSYDQVLNTETQAFQPNIQSLFAAQQNSVNAGITQSAYNQVATIGGVAGAGTVSSIANLRGATAGGMFNAGTLSGLAGMLSNEANADDTSQQGLQAVAASSQQYLGIYESLQGTIEKQRLLEVKVNKGL</sequence>
<proteinExistence type="predicted"/>
<comment type="caution">
    <text evidence="2">The sequence shown here is derived from an EMBL/GenBank/DDBJ whole genome shotgun (WGS) entry which is preliminary data.</text>
</comment>
<organism evidence="2 3">
    <name type="scientific">Kordiimonas pumila</name>
    <dbReference type="NCBI Taxonomy" id="2161677"/>
    <lineage>
        <taxon>Bacteria</taxon>
        <taxon>Pseudomonadati</taxon>
        <taxon>Pseudomonadota</taxon>
        <taxon>Alphaproteobacteria</taxon>
        <taxon>Kordiimonadales</taxon>
        <taxon>Kordiimonadaceae</taxon>
        <taxon>Kordiimonas</taxon>
    </lineage>
</organism>
<protein>
    <submittedName>
        <fullName evidence="2">Uncharacterized protein</fullName>
    </submittedName>
</protein>
<reference evidence="3" key="1">
    <citation type="journal article" date="2019" name="Int. J. Syst. Evol. Microbiol.">
        <title>The Global Catalogue of Microorganisms (GCM) 10K type strain sequencing project: providing services to taxonomists for standard genome sequencing and annotation.</title>
        <authorList>
            <consortium name="The Broad Institute Genomics Platform"/>
            <consortium name="The Broad Institute Genome Sequencing Center for Infectious Disease"/>
            <person name="Wu L."/>
            <person name="Ma J."/>
        </authorList>
    </citation>
    <scope>NUCLEOTIDE SEQUENCE [LARGE SCALE GENOMIC DNA]</scope>
    <source>
        <strain evidence="3">KCTC 62164</strain>
    </source>
</reference>
<feature type="signal peptide" evidence="1">
    <location>
        <begin position="1"/>
        <end position="26"/>
    </location>
</feature>